<feature type="compositionally biased region" description="Low complexity" evidence="1">
    <location>
        <begin position="481"/>
        <end position="506"/>
    </location>
</feature>
<feature type="transmembrane region" description="Helical" evidence="2">
    <location>
        <begin position="256"/>
        <end position="274"/>
    </location>
</feature>
<feature type="compositionally biased region" description="Acidic residues" evidence="1">
    <location>
        <begin position="463"/>
        <end position="479"/>
    </location>
</feature>
<organism evidence="3">
    <name type="scientific">Intestinibacter bartlettii</name>
    <dbReference type="NCBI Taxonomy" id="261299"/>
    <lineage>
        <taxon>Bacteria</taxon>
        <taxon>Bacillati</taxon>
        <taxon>Bacillota</taxon>
        <taxon>Clostridia</taxon>
        <taxon>Peptostreptococcales</taxon>
        <taxon>Peptostreptococcaceae</taxon>
        <taxon>Intestinibacter</taxon>
    </lineage>
</organism>
<feature type="region of interest" description="Disordered" evidence="1">
    <location>
        <begin position="144"/>
        <end position="215"/>
    </location>
</feature>
<proteinExistence type="predicted"/>
<name>A0A6N3F3F9_9FIRM</name>
<feature type="compositionally biased region" description="Basic and acidic residues" evidence="1">
    <location>
        <begin position="158"/>
        <end position="210"/>
    </location>
</feature>
<sequence>MKKKRTLQNNLSYALKYMFGNYGINIFLDSKKFIVTLDNLIPNLQEETNLVKFAIQKNAISAIVNAYDQRDIDKNFAYLRAKTILTKNGVSEKATTYLLDCFLYAFDWIDDVPDYEDLSDEDFIIAKIPEKSIDNFSKKLETQSDSNKVKKMPTVKLNKKDISDNKDNKPNKNTTVEKVEPLHFEEKSLSSKKEIEDDNISKKEDDNMKNDKHKTKTNSKYYLNHDFDDNNENYNYEYDDDDEYYDDESGSLFKKIALILITIAIIGGIGFFAFKNLNKDADVTFNGVSITSEYQMDNDTYVLPISEQTTLEVVMDSNNSKPIDTNKLRFKLENGSICNFQSSGKKCTITGLAKGSTKLIIIYNNEIIGTVPLYFKYFTQEEDKQNQKDNTEEENTTTKQDTSSNDNTKNNSNKNSNNNNNNKDSNKNKDNNKDNNDNKPKPVKPEPDPEPTPEPEPKPEPEPTPEPEPDPEPTPEPEPDPGNSDENGGSSGENGSTTESSNSDIE</sequence>
<reference evidence="3" key="1">
    <citation type="submission" date="2019-11" db="EMBL/GenBank/DDBJ databases">
        <authorList>
            <person name="Feng L."/>
        </authorList>
    </citation>
    <scope>NUCLEOTIDE SEQUENCE</scope>
    <source>
        <strain evidence="3">IbartlettiiLFYP30</strain>
    </source>
</reference>
<evidence type="ECO:0000256" key="1">
    <source>
        <dbReference type="SAM" id="MobiDB-lite"/>
    </source>
</evidence>
<keyword evidence="2" id="KW-0812">Transmembrane</keyword>
<dbReference type="RefSeq" id="WP_156531167.1">
    <property type="nucleotide sequence ID" value="NZ_CACRUE010000039.1"/>
</dbReference>
<evidence type="ECO:0000313" key="3">
    <source>
        <dbReference type="EMBL" id="VYU46563.1"/>
    </source>
</evidence>
<dbReference type="EMBL" id="CACRUE010000039">
    <property type="protein sequence ID" value="VYU46563.1"/>
    <property type="molecule type" value="Genomic_DNA"/>
</dbReference>
<feature type="region of interest" description="Disordered" evidence="1">
    <location>
        <begin position="384"/>
        <end position="506"/>
    </location>
</feature>
<evidence type="ECO:0000256" key="2">
    <source>
        <dbReference type="SAM" id="Phobius"/>
    </source>
</evidence>
<feature type="compositionally biased region" description="Basic and acidic residues" evidence="1">
    <location>
        <begin position="424"/>
        <end position="447"/>
    </location>
</feature>
<dbReference type="PANTHER" id="PTHR34403:SF14">
    <property type="entry name" value="OS05G0225800 PROTEIN"/>
    <property type="match status" value="1"/>
</dbReference>
<dbReference type="PANTHER" id="PTHR34403">
    <property type="entry name" value="TOL-PAL SYSTEM PROTEIN TOLA"/>
    <property type="match status" value="1"/>
</dbReference>
<keyword evidence="2" id="KW-1133">Transmembrane helix</keyword>
<feature type="compositionally biased region" description="Low complexity" evidence="1">
    <location>
        <begin position="397"/>
        <end position="423"/>
    </location>
</feature>
<keyword evidence="2" id="KW-0472">Membrane</keyword>
<dbReference type="AlphaFoldDB" id="A0A6N3F3F9"/>
<protein>
    <submittedName>
        <fullName evidence="3">Uncharacterized protein</fullName>
    </submittedName>
</protein>
<accession>A0A6N3F3F9</accession>
<dbReference type="InterPro" id="IPR050972">
    <property type="entry name" value="SDr-like"/>
</dbReference>
<gene>
    <name evidence="3" type="ORF">IBLFYP30_02790</name>
</gene>